<dbReference type="PANTHER" id="PTHR12837">
    <property type="entry name" value="POLY ADP-RIBOSE GLYCOHYDROLASE"/>
    <property type="match status" value="1"/>
</dbReference>
<organism evidence="7 8">
    <name type="scientific">Nicrophorus vespilloides</name>
    <name type="common">Boreal carrion beetle</name>
    <dbReference type="NCBI Taxonomy" id="110193"/>
    <lineage>
        <taxon>Eukaryota</taxon>
        <taxon>Metazoa</taxon>
        <taxon>Ecdysozoa</taxon>
        <taxon>Arthropoda</taxon>
        <taxon>Hexapoda</taxon>
        <taxon>Insecta</taxon>
        <taxon>Pterygota</taxon>
        <taxon>Neoptera</taxon>
        <taxon>Endopterygota</taxon>
        <taxon>Coleoptera</taxon>
        <taxon>Polyphaga</taxon>
        <taxon>Staphyliniformia</taxon>
        <taxon>Silphidae</taxon>
        <taxon>Nicrophorinae</taxon>
        <taxon>Nicrophorus</taxon>
    </lineage>
</organism>
<evidence type="ECO:0000256" key="3">
    <source>
        <dbReference type="ARBA" id="ARBA00022801"/>
    </source>
</evidence>
<accession>A0ABM1MQY1</accession>
<evidence type="ECO:0000259" key="5">
    <source>
        <dbReference type="Pfam" id="PF05028"/>
    </source>
</evidence>
<evidence type="ECO:0000256" key="2">
    <source>
        <dbReference type="ARBA" id="ARBA00012255"/>
    </source>
</evidence>
<proteinExistence type="inferred from homology"/>
<gene>
    <name evidence="8" type="primary">LOC108562975</name>
</gene>
<feature type="region of interest" description="Disordered" evidence="4">
    <location>
        <begin position="666"/>
        <end position="691"/>
    </location>
</feature>
<feature type="domain" description="PARG catalytic Macro" evidence="5">
    <location>
        <begin position="267"/>
        <end position="468"/>
    </location>
</feature>
<dbReference type="EC" id="3.2.1.143" evidence="2"/>
<dbReference type="Pfam" id="PF20811">
    <property type="entry name" value="PARG_cat_N"/>
    <property type="match status" value="1"/>
</dbReference>
<dbReference type="PANTHER" id="PTHR12837:SF15">
    <property type="entry name" value="POLY(ADP-RIBOSE) GLYCOHYDROLASE"/>
    <property type="match status" value="1"/>
</dbReference>
<dbReference type="InterPro" id="IPR046372">
    <property type="entry name" value="PARG_cat_C"/>
</dbReference>
<dbReference type="GeneID" id="108562975"/>
<keyword evidence="7" id="KW-1185">Reference proteome</keyword>
<sequence>MYEQYKRKTRVNMEYKGTSLSDMHKGKGPWEYETYKLQPSKYHTVLYQLPATLKEPPKPHTSSTVFHWDEGYVRMPYSNKNLFPKNIEEGEDILVSRWELIKESLSKPIKYLEDFEKALRSYNFRFPKPTALQHLFFEVFSEEETQNFFNVLLPGIIDLALKLPEIVPDSIPLLKSGSCKSISFSQHQVSCILANAFLCTFPTKKEDVNYHSVNFASLFASNSRPKRVSCVIEKLKCILHYFQRILNEAPVGVITFERKHVNRSFVPRWDKLETNLGNTRVHITSESCIEDGLGFLQVDFANKFVGGGVLGYGCVQEEIRFIINPELIISRLFTEKLEDSEALLVIGTERFSNYKGYSDAFTFDGDCRDDVPFDQYGRRITSIVAIDATRFNKVADQFGCHHIIRELNKSYAGFHSRLTGSISAVATGNWGCGAFGGNVHLKFLIQLMACSASNRDMVYYTFSDPELREKLYDTYMFLAVNQITICKLWRLLCGYNRSKIVPETFLSYIQQSYFDSKSQPSIKSFFNSEPVASTSKTEYVLKVDVEESVVNDCKRMEISPVSKLISPLKTIIKNLKVAPIPKLISPIKSDTEDLSPPNTKRKRIKSDDDLINLFKLFDDDKTTTTIPNSNNMNNSSLLECIDDYSRKNKKAESTDVYVEDILESLSPEEESKTPSKLNSSKKKITDYFSKK</sequence>
<protein>
    <recommendedName>
        <fullName evidence="2">poly(ADP-ribose) glycohydrolase</fullName>
        <ecNumber evidence="2">3.2.1.143</ecNumber>
    </recommendedName>
</protein>
<comment type="similarity">
    <text evidence="1">Belongs to the poly(ADP-ribose) glycohydrolase family.</text>
</comment>
<evidence type="ECO:0000313" key="7">
    <source>
        <dbReference type="Proteomes" id="UP000695000"/>
    </source>
</evidence>
<evidence type="ECO:0000259" key="6">
    <source>
        <dbReference type="Pfam" id="PF20811"/>
    </source>
</evidence>
<feature type="domain" description="PARG helical" evidence="6">
    <location>
        <begin position="141"/>
        <end position="258"/>
    </location>
</feature>
<dbReference type="Pfam" id="PF05028">
    <property type="entry name" value="PARG_cat_C"/>
    <property type="match status" value="1"/>
</dbReference>
<dbReference type="RefSeq" id="XP_017776981.1">
    <property type="nucleotide sequence ID" value="XM_017921492.1"/>
</dbReference>
<dbReference type="Proteomes" id="UP000695000">
    <property type="component" value="Unplaced"/>
</dbReference>
<reference evidence="8" key="1">
    <citation type="submission" date="2025-08" db="UniProtKB">
        <authorList>
            <consortium name="RefSeq"/>
        </authorList>
    </citation>
    <scope>IDENTIFICATION</scope>
    <source>
        <tissue evidence="8">Whole Larva</tissue>
    </source>
</reference>
<name>A0ABM1MQY1_NICVS</name>
<dbReference type="InterPro" id="IPR007724">
    <property type="entry name" value="Poly_GlycHdrlase"/>
</dbReference>
<keyword evidence="3" id="KW-0378">Hydrolase</keyword>
<evidence type="ECO:0000256" key="1">
    <source>
        <dbReference type="ARBA" id="ARBA00009545"/>
    </source>
</evidence>
<dbReference type="InterPro" id="IPR048362">
    <property type="entry name" value="PARG_helical"/>
</dbReference>
<evidence type="ECO:0000256" key="4">
    <source>
        <dbReference type="SAM" id="MobiDB-lite"/>
    </source>
</evidence>
<evidence type="ECO:0000313" key="8">
    <source>
        <dbReference type="RefSeq" id="XP_017776981.1"/>
    </source>
</evidence>